<keyword evidence="1" id="KW-0472">Membrane</keyword>
<evidence type="ECO:0000313" key="3">
    <source>
        <dbReference type="Proteomes" id="UP001465426"/>
    </source>
</evidence>
<organism evidence="2 3">
    <name type="scientific">Niallia hominis</name>
    <dbReference type="NCBI Taxonomy" id="3133173"/>
    <lineage>
        <taxon>Bacteria</taxon>
        <taxon>Bacillati</taxon>
        <taxon>Bacillota</taxon>
        <taxon>Bacilli</taxon>
        <taxon>Bacillales</taxon>
        <taxon>Bacillaceae</taxon>
        <taxon>Niallia</taxon>
    </lineage>
</organism>
<dbReference type="RefSeq" id="WP_349205229.1">
    <property type="nucleotide sequence ID" value="NZ_JBBMFN010000063.1"/>
</dbReference>
<proteinExistence type="predicted"/>
<evidence type="ECO:0000256" key="1">
    <source>
        <dbReference type="SAM" id="Phobius"/>
    </source>
</evidence>
<sequence>MKNYPIFNLMIALVFLLLLIASKKIFDNYLAAVIIFGTFFCIYLGRSILYLIRHFDTQKTNRISVKRKQK</sequence>
<comment type="caution">
    <text evidence="2">The sequence shown here is derived from an EMBL/GenBank/DDBJ whole genome shotgun (WGS) entry which is preliminary data.</text>
</comment>
<evidence type="ECO:0000313" key="2">
    <source>
        <dbReference type="EMBL" id="MEQ2467768.1"/>
    </source>
</evidence>
<name>A0ABV1F5B7_9BACI</name>
<accession>A0ABV1F5B7</accession>
<protein>
    <submittedName>
        <fullName evidence="2">Uncharacterized protein</fullName>
    </submittedName>
</protein>
<gene>
    <name evidence="2" type="ORF">WMO63_19090</name>
</gene>
<keyword evidence="1" id="KW-0812">Transmembrane</keyword>
<keyword evidence="1" id="KW-1133">Transmembrane helix</keyword>
<feature type="transmembrane region" description="Helical" evidence="1">
    <location>
        <begin position="6"/>
        <end position="22"/>
    </location>
</feature>
<dbReference type="Proteomes" id="UP001465426">
    <property type="component" value="Unassembled WGS sequence"/>
</dbReference>
<reference evidence="2 3" key="1">
    <citation type="submission" date="2024-03" db="EMBL/GenBank/DDBJ databases">
        <title>Human intestinal bacterial collection.</title>
        <authorList>
            <person name="Pauvert C."/>
            <person name="Hitch T.C.A."/>
            <person name="Clavel T."/>
        </authorList>
    </citation>
    <scope>NUCLEOTIDE SEQUENCE [LARGE SCALE GENOMIC DNA]</scope>
    <source>
        <strain evidence="2 3">CLA-SR-H024</strain>
    </source>
</reference>
<dbReference type="EMBL" id="JBBMFN010000063">
    <property type="protein sequence ID" value="MEQ2467768.1"/>
    <property type="molecule type" value="Genomic_DNA"/>
</dbReference>
<keyword evidence="3" id="KW-1185">Reference proteome</keyword>
<feature type="transmembrane region" description="Helical" evidence="1">
    <location>
        <begin position="29"/>
        <end position="52"/>
    </location>
</feature>